<dbReference type="EMBL" id="MFNF01000028">
    <property type="protein sequence ID" value="OGH01814.1"/>
    <property type="molecule type" value="Genomic_DNA"/>
</dbReference>
<reference evidence="7 8" key="1">
    <citation type="journal article" date="2016" name="Nat. Commun.">
        <title>Thousands of microbial genomes shed light on interconnected biogeochemical processes in an aquifer system.</title>
        <authorList>
            <person name="Anantharaman K."/>
            <person name="Brown C.T."/>
            <person name="Hug L.A."/>
            <person name="Sharon I."/>
            <person name="Castelle C.J."/>
            <person name="Probst A.J."/>
            <person name="Thomas B.C."/>
            <person name="Singh A."/>
            <person name="Wilkins M.J."/>
            <person name="Karaoz U."/>
            <person name="Brodie E.L."/>
            <person name="Williams K.H."/>
            <person name="Hubbard S.S."/>
            <person name="Banfield J.F."/>
        </authorList>
    </citation>
    <scope>NUCLEOTIDE SEQUENCE [LARGE SCALE GENOMIC DNA]</scope>
</reference>
<dbReference type="NCBIfam" id="NF008726">
    <property type="entry name" value="PRK11728.1"/>
    <property type="match status" value="1"/>
</dbReference>
<dbReference type="Pfam" id="PF01266">
    <property type="entry name" value="DAO"/>
    <property type="match status" value="1"/>
</dbReference>
<dbReference type="Gene3D" id="3.50.50.60">
    <property type="entry name" value="FAD/NAD(P)-binding domain"/>
    <property type="match status" value="1"/>
</dbReference>
<dbReference type="AlphaFoldDB" id="A0A1F6GUQ0"/>
<dbReference type="Proteomes" id="UP000177583">
    <property type="component" value="Unassembled WGS sequence"/>
</dbReference>
<organism evidence="7 8">
    <name type="scientific">Candidatus Lambdaproteobacteria bacterium RIFOXYD2_FULL_56_26</name>
    <dbReference type="NCBI Taxonomy" id="1817773"/>
    <lineage>
        <taxon>Bacteria</taxon>
        <taxon>Pseudomonadati</taxon>
        <taxon>Pseudomonadota</taxon>
        <taxon>Candidatus Lambdaproteobacteria</taxon>
    </lineage>
</organism>
<proteinExistence type="inferred from homology"/>
<dbReference type="InterPro" id="IPR036188">
    <property type="entry name" value="FAD/NAD-bd_sf"/>
</dbReference>
<evidence type="ECO:0000313" key="7">
    <source>
        <dbReference type="EMBL" id="OGH01814.1"/>
    </source>
</evidence>
<evidence type="ECO:0000256" key="5">
    <source>
        <dbReference type="ARBA" id="ARBA00037941"/>
    </source>
</evidence>
<keyword evidence="3" id="KW-0274">FAD</keyword>
<feature type="domain" description="FAD dependent oxidoreductase" evidence="6">
    <location>
        <begin position="5"/>
        <end position="390"/>
    </location>
</feature>
<dbReference type="PANTHER" id="PTHR43104">
    <property type="entry name" value="L-2-HYDROXYGLUTARATE DEHYDROGENASE, MITOCHONDRIAL"/>
    <property type="match status" value="1"/>
</dbReference>
<dbReference type="SUPFAM" id="SSF51905">
    <property type="entry name" value="FAD/NAD(P)-binding domain"/>
    <property type="match status" value="1"/>
</dbReference>
<dbReference type="PANTHER" id="PTHR43104:SF2">
    <property type="entry name" value="L-2-HYDROXYGLUTARATE DEHYDROGENASE, MITOCHONDRIAL"/>
    <property type="match status" value="1"/>
</dbReference>
<dbReference type="Gene3D" id="3.30.9.10">
    <property type="entry name" value="D-Amino Acid Oxidase, subunit A, domain 2"/>
    <property type="match status" value="1"/>
</dbReference>
<comment type="cofactor">
    <cofactor evidence="1">
        <name>FAD</name>
        <dbReference type="ChEBI" id="CHEBI:57692"/>
    </cofactor>
</comment>
<evidence type="ECO:0000256" key="4">
    <source>
        <dbReference type="ARBA" id="ARBA00023002"/>
    </source>
</evidence>
<sequence length="404" mass="43711">MDRPDLVIVGGGILGLATAKALLESLPHLRLLLLEKELQLASHQTGHNSGVIHSGLYYPPGSQKARFCQAGRSLLLDFAKEQGLAHQVPGKLVLATRDPEVPLLEALKARGEANGLTGLELLDRAGIKRIEPWAQGVKGLYVPQTGIIRYLEVAQAFARQVRERGGEIRLGERALDYDPQTLRLRTSLGKYSTPALVVCAGLGTNPWLGAKAKQVRILPFRGDYRKLSPQAAQKINGLIYPVPNPALPFLGVHLTPDLEGGVHCGPNAVFSFAQEGYRPGDWNWQDTKSAFLFPGTWALFARHWRLGLAELGRAASKGRFLADLQQLCPPIQAQDLLPSPSGVRAQAVDLSGALVEDFWVELGPKQLTLVNAPSPAATSALALGRHLAQLARLKLLGERGDQAV</sequence>
<evidence type="ECO:0000259" key="6">
    <source>
        <dbReference type="Pfam" id="PF01266"/>
    </source>
</evidence>
<keyword evidence="2" id="KW-0285">Flavoprotein</keyword>
<evidence type="ECO:0000256" key="2">
    <source>
        <dbReference type="ARBA" id="ARBA00022630"/>
    </source>
</evidence>
<comment type="caution">
    <text evidence="7">The sequence shown here is derived from an EMBL/GenBank/DDBJ whole genome shotgun (WGS) entry which is preliminary data.</text>
</comment>
<keyword evidence="4" id="KW-0560">Oxidoreductase</keyword>
<protein>
    <recommendedName>
        <fullName evidence="6">FAD dependent oxidoreductase domain-containing protein</fullName>
    </recommendedName>
</protein>
<comment type="similarity">
    <text evidence="5">Belongs to the L2HGDH family.</text>
</comment>
<evidence type="ECO:0000313" key="8">
    <source>
        <dbReference type="Proteomes" id="UP000177583"/>
    </source>
</evidence>
<gene>
    <name evidence="7" type="ORF">A2557_01865</name>
</gene>
<dbReference type="GO" id="GO:0047545">
    <property type="term" value="F:(S)-2-hydroxyglutarate dehydrogenase activity"/>
    <property type="evidence" value="ECO:0007669"/>
    <property type="project" value="TreeGrafter"/>
</dbReference>
<dbReference type="InterPro" id="IPR006076">
    <property type="entry name" value="FAD-dep_OxRdtase"/>
</dbReference>
<dbReference type="GO" id="GO:0005737">
    <property type="term" value="C:cytoplasm"/>
    <property type="evidence" value="ECO:0007669"/>
    <property type="project" value="TreeGrafter"/>
</dbReference>
<evidence type="ECO:0000256" key="1">
    <source>
        <dbReference type="ARBA" id="ARBA00001974"/>
    </source>
</evidence>
<name>A0A1F6GUQ0_9PROT</name>
<evidence type="ECO:0000256" key="3">
    <source>
        <dbReference type="ARBA" id="ARBA00022827"/>
    </source>
</evidence>
<accession>A0A1F6GUQ0</accession>